<dbReference type="GO" id="GO:0003824">
    <property type="term" value="F:catalytic activity"/>
    <property type="evidence" value="ECO:0007669"/>
    <property type="project" value="InterPro"/>
</dbReference>
<dbReference type="STRING" id="1447875.A0A2B7Y689"/>
<evidence type="ECO:0000313" key="2">
    <source>
        <dbReference type="Proteomes" id="UP000223968"/>
    </source>
</evidence>
<reference evidence="1 2" key="1">
    <citation type="submission" date="2017-10" db="EMBL/GenBank/DDBJ databases">
        <title>Comparative genomics in systemic dimorphic fungi from Ajellomycetaceae.</title>
        <authorList>
            <person name="Munoz J.F."/>
            <person name="Mcewen J.G."/>
            <person name="Clay O.K."/>
            <person name="Cuomo C.A."/>
        </authorList>
    </citation>
    <scope>NUCLEOTIDE SEQUENCE [LARGE SCALE GENOMIC DNA]</scope>
    <source>
        <strain evidence="1 2">UAMH5409</strain>
    </source>
</reference>
<dbReference type="Proteomes" id="UP000223968">
    <property type="component" value="Unassembled WGS sequence"/>
</dbReference>
<organism evidence="1 2">
    <name type="scientific">Helicocarpus griseus UAMH5409</name>
    <dbReference type="NCBI Taxonomy" id="1447875"/>
    <lineage>
        <taxon>Eukaryota</taxon>
        <taxon>Fungi</taxon>
        <taxon>Dikarya</taxon>
        <taxon>Ascomycota</taxon>
        <taxon>Pezizomycotina</taxon>
        <taxon>Eurotiomycetes</taxon>
        <taxon>Eurotiomycetidae</taxon>
        <taxon>Onygenales</taxon>
        <taxon>Ajellomycetaceae</taxon>
        <taxon>Helicocarpus</taxon>
    </lineage>
</organism>
<protein>
    <recommendedName>
        <fullName evidence="3">Nucleoside phosphorylase domain-containing protein</fullName>
    </recommendedName>
</protein>
<keyword evidence="2" id="KW-1185">Reference proteome</keyword>
<comment type="caution">
    <text evidence="1">The sequence shown here is derived from an EMBL/GenBank/DDBJ whole genome shotgun (WGS) entry which is preliminary data.</text>
</comment>
<dbReference type="OrthoDB" id="1577640at2759"/>
<dbReference type="PANTHER" id="PTHR46082:SF11">
    <property type="entry name" value="AAA+ ATPASE DOMAIN-CONTAINING PROTEIN-RELATED"/>
    <property type="match status" value="1"/>
</dbReference>
<evidence type="ECO:0008006" key="3">
    <source>
        <dbReference type="Google" id="ProtNLM"/>
    </source>
</evidence>
<proteinExistence type="predicted"/>
<dbReference type="InterPro" id="IPR053137">
    <property type="entry name" value="NLR-like"/>
</dbReference>
<evidence type="ECO:0000313" key="1">
    <source>
        <dbReference type="EMBL" id="PGH16715.1"/>
    </source>
</evidence>
<dbReference type="PANTHER" id="PTHR46082">
    <property type="entry name" value="ATP/GTP-BINDING PROTEIN-RELATED"/>
    <property type="match status" value="1"/>
</dbReference>
<dbReference type="GO" id="GO:0009116">
    <property type="term" value="P:nucleoside metabolic process"/>
    <property type="evidence" value="ECO:0007669"/>
    <property type="project" value="InterPro"/>
</dbReference>
<dbReference type="EMBL" id="PDNB01000015">
    <property type="protein sequence ID" value="PGH16715.1"/>
    <property type="molecule type" value="Genomic_DNA"/>
</dbReference>
<name>A0A2B7Y689_9EURO</name>
<accession>A0A2B7Y689</accession>
<dbReference type="InterPro" id="IPR035994">
    <property type="entry name" value="Nucleoside_phosphorylase_sf"/>
</dbReference>
<dbReference type="Gene3D" id="3.40.50.1580">
    <property type="entry name" value="Nucleoside phosphorylase domain"/>
    <property type="match status" value="1"/>
</dbReference>
<dbReference type="AlphaFoldDB" id="A0A2B7Y689"/>
<gene>
    <name evidence="1" type="ORF">AJ79_01588</name>
</gene>
<sequence length="363" mass="40058">MDIKTKLRHDDYTVGWICTLPIELGAAQIMLDEVHEDLPTIQANDHNTYTLRRIWRHNVAIACLPSGESGKTFANTVALQLLSSFHKIRFGLMVGIGGGVPNEKDIRLGDVVVSKPTDGYGGVVQYDFGKALSGGNFQQTGILNRPPQVLLTAVTKLQGNHFSGGSKITNFLTEIKRTNVKFTRPAVEGRLCLSDYDHVDINSKSCSDCDATKLVLRPHRSDDARYRVVKDSQMRDKLVKDLGILCGDGSSGVNESNDEWQGYAAAAAAAYAKELLSVVSVAHMVQTRTAQDALHNCACVLTKISDSASRFCVPLDLTAMPVIENFVGRQDELERLWSYLRPKVRSREKLPFFMGSVVYGRHS</sequence>
<dbReference type="SUPFAM" id="SSF53167">
    <property type="entry name" value="Purine and uridine phosphorylases"/>
    <property type="match status" value="1"/>
</dbReference>